<name>A0A834L5S1_RHOSS</name>
<dbReference type="Proteomes" id="UP000626092">
    <property type="component" value="Unassembled WGS sequence"/>
</dbReference>
<protein>
    <submittedName>
        <fullName evidence="2">Uncharacterized protein</fullName>
    </submittedName>
</protein>
<comment type="caution">
    <text evidence="2">The sequence shown here is derived from an EMBL/GenBank/DDBJ whole genome shotgun (WGS) entry which is preliminary data.</text>
</comment>
<proteinExistence type="predicted"/>
<evidence type="ECO:0000256" key="1">
    <source>
        <dbReference type="SAM" id="MobiDB-lite"/>
    </source>
</evidence>
<organism evidence="2 3">
    <name type="scientific">Rhododendron simsii</name>
    <name type="common">Sims's rhododendron</name>
    <dbReference type="NCBI Taxonomy" id="118357"/>
    <lineage>
        <taxon>Eukaryota</taxon>
        <taxon>Viridiplantae</taxon>
        <taxon>Streptophyta</taxon>
        <taxon>Embryophyta</taxon>
        <taxon>Tracheophyta</taxon>
        <taxon>Spermatophyta</taxon>
        <taxon>Magnoliopsida</taxon>
        <taxon>eudicotyledons</taxon>
        <taxon>Gunneridae</taxon>
        <taxon>Pentapetalae</taxon>
        <taxon>asterids</taxon>
        <taxon>Ericales</taxon>
        <taxon>Ericaceae</taxon>
        <taxon>Ericoideae</taxon>
        <taxon>Rhodoreae</taxon>
        <taxon>Rhododendron</taxon>
    </lineage>
</organism>
<sequence length="171" mass="18558">MVPEHASAKRKRGESGQLTRKEGARMCAKFCHVPVRTVTSPLLNNPKVVSSNLSGCFGAAHAHGAARLLSGPSLAMVWHCRHYQPTSFHLSLGGPIRHQQKAAAVAFLILNKSILLNKPTASNKTIVTTSKNGFFTHTYQGFVVHSHALSFLVDPSQVGGPCRHDRPTEMD</sequence>
<feature type="region of interest" description="Disordered" evidence="1">
    <location>
        <begin position="1"/>
        <end position="20"/>
    </location>
</feature>
<reference evidence="2" key="1">
    <citation type="submission" date="2019-11" db="EMBL/GenBank/DDBJ databases">
        <authorList>
            <person name="Liu Y."/>
            <person name="Hou J."/>
            <person name="Li T.-Q."/>
            <person name="Guan C.-H."/>
            <person name="Wu X."/>
            <person name="Wu H.-Z."/>
            <person name="Ling F."/>
            <person name="Zhang R."/>
            <person name="Shi X.-G."/>
            <person name="Ren J.-P."/>
            <person name="Chen E.-F."/>
            <person name="Sun J.-M."/>
        </authorList>
    </citation>
    <scope>NUCLEOTIDE SEQUENCE</scope>
    <source>
        <strain evidence="2">Adult_tree_wgs_1</strain>
        <tissue evidence="2">Leaves</tissue>
    </source>
</reference>
<evidence type="ECO:0000313" key="3">
    <source>
        <dbReference type="Proteomes" id="UP000626092"/>
    </source>
</evidence>
<accession>A0A834L5S1</accession>
<dbReference type="EMBL" id="WJXA01000012">
    <property type="protein sequence ID" value="KAF7123316.1"/>
    <property type="molecule type" value="Genomic_DNA"/>
</dbReference>
<gene>
    <name evidence="2" type="ORF">RHSIM_Rhsim12G0030300</name>
</gene>
<dbReference type="AlphaFoldDB" id="A0A834L5S1"/>
<keyword evidence="3" id="KW-1185">Reference proteome</keyword>
<evidence type="ECO:0000313" key="2">
    <source>
        <dbReference type="EMBL" id="KAF7123316.1"/>
    </source>
</evidence>